<dbReference type="AlphaFoldDB" id="A0A058YZ93"/>
<evidence type="ECO:0000313" key="3">
    <source>
        <dbReference type="Proteomes" id="UP000030693"/>
    </source>
</evidence>
<evidence type="ECO:0000313" key="2">
    <source>
        <dbReference type="EMBL" id="KCV67309.1"/>
    </source>
</evidence>
<reference evidence="2" key="1">
    <citation type="submission" date="2013-04" db="EMBL/GenBank/DDBJ databases">
        <title>The Genome Sequence of Fonticula alba ATCC 38817.</title>
        <authorList>
            <consortium name="The Broad Institute Genomics Platform"/>
            <person name="Russ C."/>
            <person name="Cuomo C."/>
            <person name="Burger G."/>
            <person name="Gray M.W."/>
            <person name="Holland P.W.H."/>
            <person name="King N."/>
            <person name="Lang F.B.F."/>
            <person name="Roger A.J."/>
            <person name="Ruiz-Trillo I."/>
            <person name="Brown M."/>
            <person name="Walker B."/>
            <person name="Young S."/>
            <person name="Zeng Q."/>
            <person name="Gargeya S."/>
            <person name="Fitzgerald M."/>
            <person name="Haas B."/>
            <person name="Abouelleil A."/>
            <person name="Allen A.W."/>
            <person name="Alvarado L."/>
            <person name="Arachchi H.M."/>
            <person name="Berlin A.M."/>
            <person name="Chapman S.B."/>
            <person name="Gainer-Dewar J."/>
            <person name="Goldberg J."/>
            <person name="Griggs A."/>
            <person name="Gujja S."/>
            <person name="Hansen M."/>
            <person name="Howarth C."/>
            <person name="Imamovic A."/>
            <person name="Ireland A."/>
            <person name="Larimer J."/>
            <person name="McCowan C."/>
            <person name="Murphy C."/>
            <person name="Pearson M."/>
            <person name="Poon T.W."/>
            <person name="Priest M."/>
            <person name="Roberts A."/>
            <person name="Saif S."/>
            <person name="Shea T."/>
            <person name="Sisk P."/>
            <person name="Sykes S."/>
            <person name="Wortman J."/>
            <person name="Nusbaum C."/>
            <person name="Birren B."/>
        </authorList>
    </citation>
    <scope>NUCLEOTIDE SEQUENCE [LARGE SCALE GENOMIC DNA]</scope>
    <source>
        <strain evidence="2">ATCC 38817</strain>
    </source>
</reference>
<evidence type="ECO:0000256" key="1">
    <source>
        <dbReference type="SAM" id="MobiDB-lite"/>
    </source>
</evidence>
<feature type="compositionally biased region" description="Low complexity" evidence="1">
    <location>
        <begin position="44"/>
        <end position="60"/>
    </location>
</feature>
<keyword evidence="3" id="KW-1185">Reference proteome</keyword>
<dbReference type="Proteomes" id="UP000030693">
    <property type="component" value="Unassembled WGS sequence"/>
</dbReference>
<gene>
    <name evidence="2" type="ORF">H696_06270</name>
</gene>
<feature type="non-terminal residue" evidence="2">
    <location>
        <position position="1"/>
    </location>
</feature>
<feature type="non-terminal residue" evidence="2">
    <location>
        <position position="60"/>
    </location>
</feature>
<proteinExistence type="predicted"/>
<organism evidence="2">
    <name type="scientific">Fonticula alba</name>
    <name type="common">Slime mold</name>
    <dbReference type="NCBI Taxonomy" id="691883"/>
    <lineage>
        <taxon>Eukaryota</taxon>
        <taxon>Rotosphaerida</taxon>
        <taxon>Fonticulaceae</taxon>
        <taxon>Fonticula</taxon>
    </lineage>
</organism>
<protein>
    <submittedName>
        <fullName evidence="2">Uncharacterized protein</fullName>
    </submittedName>
</protein>
<sequence length="60" mass="6506">VPTSRPSPARCRWAPGPASPPTPTLASGRLWPWPGTRTRRSARRQPPSASSAPRPWHSVA</sequence>
<accession>A0A058YZ93</accession>
<dbReference type="GeneID" id="20530995"/>
<name>A0A058YZ93_FONAL</name>
<dbReference type="RefSeq" id="XP_009498287.1">
    <property type="nucleotide sequence ID" value="XM_009500012.1"/>
</dbReference>
<dbReference type="EMBL" id="KB932244">
    <property type="protein sequence ID" value="KCV67309.1"/>
    <property type="molecule type" value="Genomic_DNA"/>
</dbReference>
<feature type="region of interest" description="Disordered" evidence="1">
    <location>
        <begin position="1"/>
        <end position="60"/>
    </location>
</feature>